<dbReference type="AlphaFoldDB" id="A0AAD6XJ02"/>
<accession>A0AAD6XJ02</accession>
<feature type="transmembrane region" description="Helical" evidence="2">
    <location>
        <begin position="49"/>
        <end position="69"/>
    </location>
</feature>
<dbReference type="EMBL" id="JARJCN010000069">
    <property type="protein sequence ID" value="KAJ7077993.1"/>
    <property type="molecule type" value="Genomic_DNA"/>
</dbReference>
<feature type="region of interest" description="Disordered" evidence="1">
    <location>
        <begin position="134"/>
        <end position="239"/>
    </location>
</feature>
<proteinExistence type="predicted"/>
<evidence type="ECO:0000313" key="4">
    <source>
        <dbReference type="Proteomes" id="UP001222325"/>
    </source>
</evidence>
<keyword evidence="4" id="KW-1185">Reference proteome</keyword>
<keyword evidence="2" id="KW-0472">Membrane</keyword>
<sequence>MYNISSRATNPQTTFPDDSLNARVTCRNPSFSPSSSLSKSALRPQNVPLLIPVMTYPAHVLALAVLAVVHSAHAAFGQPRRRRSLTSRIVGAVLGAFALLFILLLCVIVRRRRRRAAANPVLVGPGGGGGMALGGGKPGLGFARPWGRNQNQNQGQNAMPMQQHQNQTPIPNHTAHPNQTQTQTQGAPAPPPYANGTANTQGEQGMHAQGGYAPPPGPPPPQQAHVNDKPGFVGGFKPT</sequence>
<keyword evidence="2" id="KW-0812">Transmembrane</keyword>
<feature type="compositionally biased region" description="Polar residues" evidence="1">
    <location>
        <begin position="1"/>
        <end position="16"/>
    </location>
</feature>
<organism evidence="3 4">
    <name type="scientific">Mycena belliarum</name>
    <dbReference type="NCBI Taxonomy" id="1033014"/>
    <lineage>
        <taxon>Eukaryota</taxon>
        <taxon>Fungi</taxon>
        <taxon>Dikarya</taxon>
        <taxon>Basidiomycota</taxon>
        <taxon>Agaricomycotina</taxon>
        <taxon>Agaricomycetes</taxon>
        <taxon>Agaricomycetidae</taxon>
        <taxon>Agaricales</taxon>
        <taxon>Marasmiineae</taxon>
        <taxon>Mycenaceae</taxon>
        <taxon>Mycena</taxon>
    </lineage>
</organism>
<feature type="region of interest" description="Disordered" evidence="1">
    <location>
        <begin position="1"/>
        <end position="20"/>
    </location>
</feature>
<dbReference type="Proteomes" id="UP001222325">
    <property type="component" value="Unassembled WGS sequence"/>
</dbReference>
<feature type="transmembrane region" description="Helical" evidence="2">
    <location>
        <begin position="89"/>
        <end position="109"/>
    </location>
</feature>
<feature type="compositionally biased region" description="Pro residues" evidence="1">
    <location>
        <begin position="213"/>
        <end position="222"/>
    </location>
</feature>
<reference evidence="3" key="1">
    <citation type="submission" date="2023-03" db="EMBL/GenBank/DDBJ databases">
        <title>Massive genome expansion in bonnet fungi (Mycena s.s.) driven by repeated elements and novel gene families across ecological guilds.</title>
        <authorList>
            <consortium name="Lawrence Berkeley National Laboratory"/>
            <person name="Harder C.B."/>
            <person name="Miyauchi S."/>
            <person name="Viragh M."/>
            <person name="Kuo A."/>
            <person name="Thoen E."/>
            <person name="Andreopoulos B."/>
            <person name="Lu D."/>
            <person name="Skrede I."/>
            <person name="Drula E."/>
            <person name="Henrissat B."/>
            <person name="Morin E."/>
            <person name="Kohler A."/>
            <person name="Barry K."/>
            <person name="LaButti K."/>
            <person name="Morin E."/>
            <person name="Salamov A."/>
            <person name="Lipzen A."/>
            <person name="Mereny Z."/>
            <person name="Hegedus B."/>
            <person name="Baldrian P."/>
            <person name="Stursova M."/>
            <person name="Weitz H."/>
            <person name="Taylor A."/>
            <person name="Grigoriev I.V."/>
            <person name="Nagy L.G."/>
            <person name="Martin F."/>
            <person name="Kauserud H."/>
        </authorList>
    </citation>
    <scope>NUCLEOTIDE SEQUENCE</scope>
    <source>
        <strain evidence="3">CBHHK173m</strain>
    </source>
</reference>
<evidence type="ECO:0000256" key="2">
    <source>
        <dbReference type="SAM" id="Phobius"/>
    </source>
</evidence>
<keyword evidence="2" id="KW-1133">Transmembrane helix</keyword>
<evidence type="ECO:0000313" key="3">
    <source>
        <dbReference type="EMBL" id="KAJ7077993.1"/>
    </source>
</evidence>
<protein>
    <submittedName>
        <fullName evidence="3">Uncharacterized protein</fullName>
    </submittedName>
</protein>
<evidence type="ECO:0000256" key="1">
    <source>
        <dbReference type="SAM" id="MobiDB-lite"/>
    </source>
</evidence>
<name>A0AAD6XJ02_9AGAR</name>
<comment type="caution">
    <text evidence="3">The sequence shown here is derived from an EMBL/GenBank/DDBJ whole genome shotgun (WGS) entry which is preliminary data.</text>
</comment>
<gene>
    <name evidence="3" type="ORF">B0H15DRAFT_860864</name>
</gene>
<feature type="compositionally biased region" description="Polar residues" evidence="1">
    <location>
        <begin position="159"/>
        <end position="178"/>
    </location>
</feature>